<dbReference type="PIRSF" id="PIRSF032162">
    <property type="entry name" value="UCP032162_imp"/>
    <property type="match status" value="1"/>
</dbReference>
<organism evidence="2 3">
    <name type="scientific">Peteryoungia aggregata LMG 23059</name>
    <dbReference type="NCBI Taxonomy" id="1368425"/>
    <lineage>
        <taxon>Bacteria</taxon>
        <taxon>Pseudomonadati</taxon>
        <taxon>Pseudomonadota</taxon>
        <taxon>Alphaproteobacteria</taxon>
        <taxon>Hyphomicrobiales</taxon>
        <taxon>Rhizobiaceae</taxon>
        <taxon>Peteryoungia</taxon>
    </lineage>
</organism>
<feature type="transmembrane region" description="Helical" evidence="1">
    <location>
        <begin position="56"/>
        <end position="75"/>
    </location>
</feature>
<dbReference type="EMBL" id="JAUSUW010000001">
    <property type="protein sequence ID" value="MDQ0419212.1"/>
    <property type="molecule type" value="Genomic_DNA"/>
</dbReference>
<accession>A0ABU0G3B6</accession>
<sequence length="165" mass="18567">MMEGNVEQAADQPIFAAELTPYRSLGRKGYRILFAITGTVCLVHAIFFMATGAWPIGLFFGLDFLLLYGAFWLNYRSARAREEVTVSRTELSIRKFTPTGQMTEHHFKTLWARFFVNRHEEFGITSMAVAGEGRQTDIGSFLNPDDRESFAVAMTGALATAKQRI</sequence>
<proteinExistence type="predicted"/>
<reference evidence="2 3" key="1">
    <citation type="submission" date="2023-07" db="EMBL/GenBank/DDBJ databases">
        <title>Genomic Encyclopedia of Type Strains, Phase IV (KMG-IV): sequencing the most valuable type-strain genomes for metagenomic binning, comparative biology and taxonomic classification.</title>
        <authorList>
            <person name="Goeker M."/>
        </authorList>
    </citation>
    <scope>NUCLEOTIDE SEQUENCE [LARGE SCALE GENOMIC DNA]</scope>
    <source>
        <strain evidence="2 3">DSM 1111</strain>
    </source>
</reference>
<keyword evidence="1" id="KW-1133">Transmembrane helix</keyword>
<keyword evidence="1" id="KW-0812">Transmembrane</keyword>
<gene>
    <name evidence="2" type="ORF">J2045_000222</name>
</gene>
<evidence type="ECO:0000313" key="2">
    <source>
        <dbReference type="EMBL" id="MDQ0419212.1"/>
    </source>
</evidence>
<dbReference type="Pfam" id="PF10003">
    <property type="entry name" value="DUF2244"/>
    <property type="match status" value="1"/>
</dbReference>
<dbReference type="RefSeq" id="WP_307368277.1">
    <property type="nucleotide sequence ID" value="NZ_JAUSUW010000001.1"/>
</dbReference>
<keyword evidence="1" id="KW-0472">Membrane</keyword>
<name>A0ABU0G3B6_9HYPH</name>
<feature type="transmembrane region" description="Helical" evidence="1">
    <location>
        <begin position="32"/>
        <end position="50"/>
    </location>
</feature>
<evidence type="ECO:0000313" key="3">
    <source>
        <dbReference type="Proteomes" id="UP001238496"/>
    </source>
</evidence>
<dbReference type="Proteomes" id="UP001238496">
    <property type="component" value="Unassembled WGS sequence"/>
</dbReference>
<protein>
    <submittedName>
        <fullName evidence="2">Membrane protein</fullName>
    </submittedName>
</protein>
<comment type="caution">
    <text evidence="2">The sequence shown here is derived from an EMBL/GenBank/DDBJ whole genome shotgun (WGS) entry which is preliminary data.</text>
</comment>
<dbReference type="InterPro" id="IPR016990">
    <property type="entry name" value="UCP032162_TM"/>
</dbReference>
<evidence type="ECO:0000256" key="1">
    <source>
        <dbReference type="SAM" id="Phobius"/>
    </source>
</evidence>
<dbReference type="InterPro" id="IPR019253">
    <property type="entry name" value="DUF2244_TM"/>
</dbReference>
<keyword evidence="3" id="KW-1185">Reference proteome</keyword>